<evidence type="ECO:0000313" key="5">
    <source>
        <dbReference type="Proteomes" id="UP001301731"/>
    </source>
</evidence>
<comment type="similarity">
    <text evidence="1">Belongs to the CDPS family.</text>
</comment>
<evidence type="ECO:0000256" key="3">
    <source>
        <dbReference type="ARBA" id="ARBA00030771"/>
    </source>
</evidence>
<evidence type="ECO:0000256" key="2">
    <source>
        <dbReference type="ARBA" id="ARBA00022679"/>
    </source>
</evidence>
<proteinExistence type="inferred from homology"/>
<evidence type="ECO:0000313" key="4">
    <source>
        <dbReference type="EMBL" id="WOX21959.1"/>
    </source>
</evidence>
<evidence type="ECO:0000256" key="1">
    <source>
        <dbReference type="ARBA" id="ARBA00006034"/>
    </source>
</evidence>
<protein>
    <recommendedName>
        <fullName evidence="3">Cyclodipeptide synthase</fullName>
    </recommendedName>
</protein>
<dbReference type="Proteomes" id="UP001301731">
    <property type="component" value="Chromosome"/>
</dbReference>
<dbReference type="RefSeq" id="WP_318102973.1">
    <property type="nucleotide sequence ID" value="NZ_CP137573.1"/>
</dbReference>
<dbReference type="EMBL" id="CP137573">
    <property type="protein sequence ID" value="WOX21959.1"/>
    <property type="molecule type" value="Genomic_DNA"/>
</dbReference>
<name>A0ABZ0LT09_9ACTN</name>
<dbReference type="InterPro" id="IPR038622">
    <property type="entry name" value="CDPS_sf"/>
</dbReference>
<dbReference type="NCBIfam" id="TIGR04539">
    <property type="entry name" value="tRNA_cyclodipep"/>
    <property type="match status" value="1"/>
</dbReference>
<sequence length="242" mass="26226">MTLIEDTFTVRPLTSLCRLLWDEGDHVLIGVSPGNSYFNAGRVAELTRWATRRFTAVDFVYADLHVAELFAALGHAPEHAARRAAKELKAVRRRVLAGVEAAGPPGGARIRVRALSEFADDPAYALLHRRVRHFLATDAEFRKGCDAMVEAFLSGKADPAGGITASQRTACLDYIAAELPFFLDTPGILGVPSSVSCYHQLIPLTELLYAKGGGLRAARNQGYAVVHPADAEGGYEHDRRAA</sequence>
<gene>
    <name evidence="4" type="ORF">R2D22_11360</name>
</gene>
<organism evidence="4 5">
    <name type="scientific">Streptomyces solicathayae</name>
    <dbReference type="NCBI Taxonomy" id="3081768"/>
    <lineage>
        <taxon>Bacteria</taxon>
        <taxon>Bacillati</taxon>
        <taxon>Actinomycetota</taxon>
        <taxon>Actinomycetes</taxon>
        <taxon>Kitasatosporales</taxon>
        <taxon>Streptomycetaceae</taxon>
        <taxon>Streptomyces</taxon>
    </lineage>
</organism>
<dbReference type="Pfam" id="PF16715">
    <property type="entry name" value="CDPS"/>
    <property type="match status" value="1"/>
</dbReference>
<keyword evidence="2" id="KW-0808">Transferase</keyword>
<keyword evidence="5" id="KW-1185">Reference proteome</keyword>
<dbReference type="Gene3D" id="3.40.50.11710">
    <property type="entry name" value="Cyclodipeptide synthase"/>
    <property type="match status" value="1"/>
</dbReference>
<reference evidence="4 5" key="1">
    <citation type="submission" date="2023-10" db="EMBL/GenBank/DDBJ databases">
        <title>The genome sequence of Streptomyces sp. HUAS YS2.</title>
        <authorList>
            <person name="Mo P."/>
        </authorList>
    </citation>
    <scope>NUCLEOTIDE SEQUENCE [LARGE SCALE GENOMIC DNA]</scope>
    <source>
        <strain evidence="4 5">HUAS YS2</strain>
    </source>
</reference>
<dbReference type="InterPro" id="IPR030903">
    <property type="entry name" value="CDPS"/>
</dbReference>
<accession>A0ABZ0LT09</accession>